<dbReference type="PANTHER" id="PTHR36931">
    <property type="entry name" value="UPF0153 PROTEIN YEIW"/>
    <property type="match status" value="1"/>
</dbReference>
<dbReference type="Pfam" id="PF03692">
    <property type="entry name" value="CxxCxxCC"/>
    <property type="match status" value="1"/>
</dbReference>
<dbReference type="EMBL" id="JBHTBU010000002">
    <property type="protein sequence ID" value="MFC7289518.1"/>
    <property type="molecule type" value="Genomic_DNA"/>
</dbReference>
<proteinExistence type="predicted"/>
<evidence type="ECO:0000313" key="1">
    <source>
        <dbReference type="EMBL" id="MFC7289518.1"/>
    </source>
</evidence>
<reference evidence="2" key="1">
    <citation type="journal article" date="2019" name="Int. J. Syst. Evol. Microbiol.">
        <title>The Global Catalogue of Microorganisms (GCM) 10K type strain sequencing project: providing services to taxonomists for standard genome sequencing and annotation.</title>
        <authorList>
            <consortium name="The Broad Institute Genomics Platform"/>
            <consortium name="The Broad Institute Genome Sequencing Center for Infectious Disease"/>
            <person name="Wu L."/>
            <person name="Ma J."/>
        </authorList>
    </citation>
    <scope>NUCLEOTIDE SEQUENCE [LARGE SCALE GENOMIC DNA]</scope>
    <source>
        <strain evidence="2">KACC 12508</strain>
    </source>
</reference>
<evidence type="ECO:0000313" key="2">
    <source>
        <dbReference type="Proteomes" id="UP001596542"/>
    </source>
</evidence>
<dbReference type="InterPro" id="IPR052572">
    <property type="entry name" value="UPF0153_domain"/>
</dbReference>
<accession>A0ABW2IER4</accession>
<dbReference type="PANTHER" id="PTHR36931:SF1">
    <property type="entry name" value="UPF0153 PROTEIN YEIW"/>
    <property type="match status" value="1"/>
</dbReference>
<dbReference type="InterPro" id="IPR005358">
    <property type="entry name" value="Puta_zinc/iron-chelating_dom"/>
</dbReference>
<dbReference type="RefSeq" id="WP_382272806.1">
    <property type="nucleotide sequence ID" value="NZ_JBHTBU010000002.1"/>
</dbReference>
<organism evidence="1 2">
    <name type="scientific">Herminiimonas glaciei</name>
    <dbReference type="NCBI Taxonomy" id="523788"/>
    <lineage>
        <taxon>Bacteria</taxon>
        <taxon>Pseudomonadati</taxon>
        <taxon>Pseudomonadota</taxon>
        <taxon>Betaproteobacteria</taxon>
        <taxon>Burkholderiales</taxon>
        <taxon>Oxalobacteraceae</taxon>
        <taxon>Herminiimonas</taxon>
    </lineage>
</organism>
<comment type="caution">
    <text evidence="1">The sequence shown here is derived from an EMBL/GenBank/DDBJ whole genome shotgun (WGS) entry which is preliminary data.</text>
</comment>
<dbReference type="Proteomes" id="UP001596542">
    <property type="component" value="Unassembled WGS sequence"/>
</dbReference>
<gene>
    <name evidence="1" type="ORF">ACFQPC_15835</name>
</gene>
<keyword evidence="2" id="KW-1185">Reference proteome</keyword>
<protein>
    <submittedName>
        <fullName evidence="1">YkgJ family cysteine cluster protein</fullName>
    </submittedName>
</protein>
<name>A0ABW2IER4_9BURK</name>
<sequence length="88" mass="9346">MTNVLSCRPDCGACCTAPSISSAIPGMPNGKPAGVRCVQLDEDNLCRIFDRPERPAVCGGLQPQAEMCGNSRAEAMIYLMTLERLTAA</sequence>